<keyword evidence="6" id="KW-1185">Reference proteome</keyword>
<keyword evidence="2" id="KW-0689">Ribosomal protein</keyword>
<keyword evidence="3" id="KW-0687">Ribonucleoprotein</keyword>
<gene>
    <name evidence="4" type="ORF">PTTG_29247</name>
</gene>
<dbReference type="STRING" id="630390.A0A180G5L5"/>
<dbReference type="Pfam" id="PF01200">
    <property type="entry name" value="Ribosomal_S28e"/>
    <property type="match status" value="1"/>
</dbReference>
<organism evidence="4">
    <name type="scientific">Puccinia triticina (isolate 1-1 / race 1 (BBBD))</name>
    <name type="common">Brown leaf rust fungus</name>
    <dbReference type="NCBI Taxonomy" id="630390"/>
    <lineage>
        <taxon>Eukaryota</taxon>
        <taxon>Fungi</taxon>
        <taxon>Dikarya</taxon>
        <taxon>Basidiomycota</taxon>
        <taxon>Pucciniomycotina</taxon>
        <taxon>Pucciniomycetes</taxon>
        <taxon>Pucciniales</taxon>
        <taxon>Pucciniaceae</taxon>
        <taxon>Puccinia</taxon>
    </lineage>
</organism>
<sequence length="171" mass="19178">MVEPFRLSLVQNNRQTTDWMLVQGFSRIRQAKTPAVRVLRIPGRTGSRASVARCRVELRDDPSCSVVRDVQGAVPDMRWLLESVREARGDSFNKKLDNPFTVGREQPLPAGEAVQSHRPDSSRLARELEYYQHLGRREVHTLGERIALVSQGQGIPGLSPVAPRGRVTCDP</sequence>
<dbReference type="GO" id="GO:0005840">
    <property type="term" value="C:ribosome"/>
    <property type="evidence" value="ECO:0007669"/>
    <property type="project" value="UniProtKB-KW"/>
</dbReference>
<evidence type="ECO:0000256" key="3">
    <source>
        <dbReference type="ARBA" id="ARBA00023274"/>
    </source>
</evidence>
<comment type="similarity">
    <text evidence="1">Belongs to the eukaryotic ribosomal protein eS28 family.</text>
</comment>
<evidence type="ECO:0000313" key="6">
    <source>
        <dbReference type="Proteomes" id="UP000005240"/>
    </source>
</evidence>
<proteinExistence type="inferred from homology"/>
<evidence type="ECO:0000256" key="1">
    <source>
        <dbReference type="ARBA" id="ARBA00005943"/>
    </source>
</evidence>
<dbReference type="GO" id="GO:0006412">
    <property type="term" value="P:translation"/>
    <property type="evidence" value="ECO:0007669"/>
    <property type="project" value="InterPro"/>
</dbReference>
<evidence type="ECO:0000313" key="4">
    <source>
        <dbReference type="EMBL" id="OAV87884.1"/>
    </source>
</evidence>
<reference evidence="4" key="2">
    <citation type="submission" date="2016-05" db="EMBL/GenBank/DDBJ databases">
        <title>Comparative analysis highlights variable genome content of wheat rusts and divergence of the mating loci.</title>
        <authorList>
            <person name="Cuomo C.A."/>
            <person name="Bakkeren G."/>
            <person name="Szabo L."/>
            <person name="Khalil H."/>
            <person name="Joly D."/>
            <person name="Goldberg J."/>
            <person name="Young S."/>
            <person name="Zeng Q."/>
            <person name="Fellers J."/>
        </authorList>
    </citation>
    <scope>NUCLEOTIDE SEQUENCE [LARGE SCALE GENOMIC DNA]</scope>
    <source>
        <strain evidence="4">1-1 BBBD Race 1</strain>
    </source>
</reference>
<dbReference type="EMBL" id="ADAS02000257">
    <property type="protein sequence ID" value="OAV87884.1"/>
    <property type="molecule type" value="Genomic_DNA"/>
</dbReference>
<evidence type="ECO:0000256" key="2">
    <source>
        <dbReference type="ARBA" id="ARBA00022980"/>
    </source>
</evidence>
<dbReference type="SUPFAM" id="SSF50249">
    <property type="entry name" value="Nucleic acid-binding proteins"/>
    <property type="match status" value="1"/>
</dbReference>
<dbReference type="InterPro" id="IPR012340">
    <property type="entry name" value="NA-bd_OB-fold"/>
</dbReference>
<dbReference type="VEuPathDB" id="FungiDB:PTTG_29247"/>
<evidence type="ECO:0000313" key="5">
    <source>
        <dbReference type="EnsemblFungi" id="PTTG_29247-t43_1-p1"/>
    </source>
</evidence>
<reference evidence="5" key="4">
    <citation type="submission" date="2025-05" db="UniProtKB">
        <authorList>
            <consortium name="EnsemblFungi"/>
        </authorList>
    </citation>
    <scope>IDENTIFICATION</scope>
    <source>
        <strain evidence="5">isolate 1-1 / race 1 (BBBD)</strain>
    </source>
</reference>
<name>A0A180G5L5_PUCT1</name>
<dbReference type="Proteomes" id="UP000005240">
    <property type="component" value="Unassembled WGS sequence"/>
</dbReference>
<dbReference type="OrthoDB" id="10258930at2759"/>
<dbReference type="GO" id="GO:1990904">
    <property type="term" value="C:ribonucleoprotein complex"/>
    <property type="evidence" value="ECO:0007669"/>
    <property type="project" value="UniProtKB-KW"/>
</dbReference>
<reference evidence="5 6" key="3">
    <citation type="journal article" date="2017" name="G3 (Bethesda)">
        <title>Comparative analysis highlights variable genome content of wheat rusts and divergence of the mating loci.</title>
        <authorList>
            <person name="Cuomo C.A."/>
            <person name="Bakkeren G."/>
            <person name="Khalil H.B."/>
            <person name="Panwar V."/>
            <person name="Joly D."/>
            <person name="Linning R."/>
            <person name="Sakthikumar S."/>
            <person name="Song X."/>
            <person name="Adiconis X."/>
            <person name="Fan L."/>
            <person name="Goldberg J.M."/>
            <person name="Levin J.Z."/>
            <person name="Young S."/>
            <person name="Zeng Q."/>
            <person name="Anikster Y."/>
            <person name="Bruce M."/>
            <person name="Wang M."/>
            <person name="Yin C."/>
            <person name="McCallum B."/>
            <person name="Szabo L.J."/>
            <person name="Hulbert S."/>
            <person name="Chen X."/>
            <person name="Fellers J.P."/>
        </authorList>
    </citation>
    <scope>NUCLEOTIDE SEQUENCE</scope>
    <source>
        <strain evidence="5">isolate 1-1 / race 1 (BBBD)</strain>
        <strain evidence="6">Isolate 1-1 / race 1 (BBBD)</strain>
    </source>
</reference>
<dbReference type="Gene3D" id="2.40.50.140">
    <property type="entry name" value="Nucleic acid-binding proteins"/>
    <property type="match status" value="1"/>
</dbReference>
<accession>A0A180G5L5</accession>
<dbReference type="AlphaFoldDB" id="A0A180G5L5"/>
<protein>
    <submittedName>
        <fullName evidence="4 5">Uncharacterized protein</fullName>
    </submittedName>
</protein>
<dbReference type="EnsemblFungi" id="PTTG_29247-t43_1">
    <property type="protein sequence ID" value="PTTG_29247-t43_1-p1"/>
    <property type="gene ID" value="PTTG_29247"/>
</dbReference>
<dbReference type="InterPro" id="IPR000289">
    <property type="entry name" value="Ribosomal_eS28"/>
</dbReference>
<reference evidence="4" key="1">
    <citation type="submission" date="2009-11" db="EMBL/GenBank/DDBJ databases">
        <authorList>
            <consortium name="The Broad Institute Genome Sequencing Platform"/>
            <person name="Ward D."/>
            <person name="Feldgarden M."/>
            <person name="Earl A."/>
            <person name="Young S.K."/>
            <person name="Zeng Q."/>
            <person name="Koehrsen M."/>
            <person name="Alvarado L."/>
            <person name="Berlin A."/>
            <person name="Bochicchio J."/>
            <person name="Borenstein D."/>
            <person name="Chapman S.B."/>
            <person name="Chen Z."/>
            <person name="Engels R."/>
            <person name="Freedman E."/>
            <person name="Gellesch M."/>
            <person name="Goldberg J."/>
            <person name="Griggs A."/>
            <person name="Gujja S."/>
            <person name="Heilman E."/>
            <person name="Heiman D."/>
            <person name="Hepburn T."/>
            <person name="Howarth C."/>
            <person name="Jen D."/>
            <person name="Larson L."/>
            <person name="Lewis B."/>
            <person name="Mehta T."/>
            <person name="Park D."/>
            <person name="Pearson M."/>
            <person name="Roberts A."/>
            <person name="Saif S."/>
            <person name="Shea T."/>
            <person name="Shenoy N."/>
            <person name="Sisk P."/>
            <person name="Stolte C."/>
            <person name="Sykes S."/>
            <person name="Thomson T."/>
            <person name="Walk T."/>
            <person name="White J."/>
            <person name="Yandava C."/>
            <person name="Izard J."/>
            <person name="Baranova O.V."/>
            <person name="Blanton J.M."/>
            <person name="Tanner A.C."/>
            <person name="Dewhirst F.E."/>
            <person name="Haas B."/>
            <person name="Nusbaum C."/>
            <person name="Birren B."/>
        </authorList>
    </citation>
    <scope>NUCLEOTIDE SEQUENCE [LARGE SCALE GENOMIC DNA]</scope>
    <source>
        <strain evidence="4">1-1 BBBD Race 1</strain>
    </source>
</reference>
<dbReference type="GO" id="GO:0003735">
    <property type="term" value="F:structural constituent of ribosome"/>
    <property type="evidence" value="ECO:0007669"/>
    <property type="project" value="InterPro"/>
</dbReference>